<dbReference type="SUPFAM" id="SSF54534">
    <property type="entry name" value="FKBP-like"/>
    <property type="match status" value="2"/>
</dbReference>
<dbReference type="InterPro" id="IPR046357">
    <property type="entry name" value="PPIase_dom_sf"/>
</dbReference>
<evidence type="ECO:0000256" key="4">
    <source>
        <dbReference type="ARBA" id="ARBA00023235"/>
    </source>
</evidence>
<comment type="similarity">
    <text evidence="2 6">Belongs to the FKBP-type PPIase family.</text>
</comment>
<gene>
    <name evidence="9" type="ORF">RM519_12480</name>
</gene>
<keyword evidence="10" id="KW-1185">Reference proteome</keyword>
<feature type="signal peptide" evidence="7">
    <location>
        <begin position="1"/>
        <end position="20"/>
    </location>
</feature>
<evidence type="ECO:0000256" key="7">
    <source>
        <dbReference type="SAM" id="SignalP"/>
    </source>
</evidence>
<evidence type="ECO:0000259" key="8">
    <source>
        <dbReference type="PROSITE" id="PS50059"/>
    </source>
</evidence>
<keyword evidence="3 5" id="KW-0697">Rotamase</keyword>
<dbReference type="Pfam" id="PF00254">
    <property type="entry name" value="FKBP_C"/>
    <property type="match status" value="2"/>
</dbReference>
<protein>
    <recommendedName>
        <fullName evidence="6">Peptidyl-prolyl cis-trans isomerase</fullName>
        <ecNumber evidence="6">5.2.1.8</ecNumber>
    </recommendedName>
</protein>
<dbReference type="EC" id="5.2.1.8" evidence="6"/>
<evidence type="ECO:0000313" key="9">
    <source>
        <dbReference type="EMBL" id="MDT0554068.1"/>
    </source>
</evidence>
<feature type="domain" description="PPIase FKBP-type" evidence="8">
    <location>
        <begin position="193"/>
        <end position="276"/>
    </location>
</feature>
<proteinExistence type="inferred from homology"/>
<dbReference type="GO" id="GO:0003755">
    <property type="term" value="F:peptidyl-prolyl cis-trans isomerase activity"/>
    <property type="evidence" value="ECO:0007669"/>
    <property type="project" value="UniProtKB-EC"/>
</dbReference>
<feature type="domain" description="PPIase FKBP-type" evidence="8">
    <location>
        <begin position="68"/>
        <end position="151"/>
    </location>
</feature>
<accession>A0ABU2YAH5</accession>
<evidence type="ECO:0000256" key="5">
    <source>
        <dbReference type="PROSITE-ProRule" id="PRU00277"/>
    </source>
</evidence>
<evidence type="ECO:0000256" key="6">
    <source>
        <dbReference type="RuleBase" id="RU003915"/>
    </source>
</evidence>
<dbReference type="PANTHER" id="PTHR43811">
    <property type="entry name" value="FKBP-TYPE PEPTIDYL-PROLYL CIS-TRANS ISOMERASE FKPA"/>
    <property type="match status" value="1"/>
</dbReference>
<dbReference type="PROSITE" id="PS51257">
    <property type="entry name" value="PROKAR_LIPOPROTEIN"/>
    <property type="match status" value="1"/>
</dbReference>
<keyword evidence="7" id="KW-0732">Signal</keyword>
<dbReference type="EMBL" id="JAVRHV010000007">
    <property type="protein sequence ID" value="MDT0554068.1"/>
    <property type="molecule type" value="Genomic_DNA"/>
</dbReference>
<comment type="caution">
    <text evidence="9">The sequence shown here is derived from an EMBL/GenBank/DDBJ whole genome shotgun (WGS) entry which is preliminary data.</text>
</comment>
<organism evidence="9 10">
    <name type="scientific">Urechidicola vernalis</name>
    <dbReference type="NCBI Taxonomy" id="3075600"/>
    <lineage>
        <taxon>Bacteria</taxon>
        <taxon>Pseudomonadati</taxon>
        <taxon>Bacteroidota</taxon>
        <taxon>Flavobacteriia</taxon>
        <taxon>Flavobacteriales</taxon>
        <taxon>Flavobacteriaceae</taxon>
        <taxon>Urechidicola</taxon>
    </lineage>
</organism>
<name>A0ABU2YAH5_9FLAO</name>
<comment type="catalytic activity">
    <reaction evidence="1 5 6">
        <text>[protein]-peptidylproline (omega=180) = [protein]-peptidylproline (omega=0)</text>
        <dbReference type="Rhea" id="RHEA:16237"/>
        <dbReference type="Rhea" id="RHEA-COMP:10747"/>
        <dbReference type="Rhea" id="RHEA-COMP:10748"/>
        <dbReference type="ChEBI" id="CHEBI:83833"/>
        <dbReference type="ChEBI" id="CHEBI:83834"/>
        <dbReference type="EC" id="5.2.1.8"/>
    </reaction>
</comment>
<sequence>MKYAIFALSFLLLFACTSDETPITDYSAENDQQIIEYIAKHNLNASKSSSGLYYVIDEVGTGDKITATSDISVKFKGSLIDGTVFENTEGEIVSFNLQGLIQGWVEGLQLFNHGGKGTLLIPAHLGFGNSTKENIPAGSVLIFEIEIIDYKVLNDEQIEAYINEHEITNVLRSESGLYYQIEELGTGEYPSGTADVTVVYKGYFMDGEVFDESSPNGVFFNLSQVIPGWTEGIQYFKQGGKGKLFVPSHLGYGIYDYNGIPGGSVLIFEVELVDFID</sequence>
<evidence type="ECO:0000256" key="3">
    <source>
        <dbReference type="ARBA" id="ARBA00023110"/>
    </source>
</evidence>
<reference evidence="9 10" key="1">
    <citation type="submission" date="2023-09" db="EMBL/GenBank/DDBJ databases">
        <authorList>
            <person name="Rey-Velasco X."/>
        </authorList>
    </citation>
    <scope>NUCLEOTIDE SEQUENCE [LARGE SCALE GENOMIC DNA]</scope>
    <source>
        <strain evidence="9 10">P050</strain>
    </source>
</reference>
<dbReference type="InterPro" id="IPR001179">
    <property type="entry name" value="PPIase_FKBP_dom"/>
</dbReference>
<evidence type="ECO:0000313" key="10">
    <source>
        <dbReference type="Proteomes" id="UP001252186"/>
    </source>
</evidence>
<dbReference type="Gene3D" id="3.10.50.40">
    <property type="match status" value="2"/>
</dbReference>
<keyword evidence="4 5" id="KW-0413">Isomerase</keyword>
<dbReference type="PROSITE" id="PS50059">
    <property type="entry name" value="FKBP_PPIASE"/>
    <property type="match status" value="2"/>
</dbReference>
<dbReference type="Proteomes" id="UP001252186">
    <property type="component" value="Unassembled WGS sequence"/>
</dbReference>
<evidence type="ECO:0000256" key="2">
    <source>
        <dbReference type="ARBA" id="ARBA00006577"/>
    </source>
</evidence>
<feature type="chain" id="PRO_5045332461" description="Peptidyl-prolyl cis-trans isomerase" evidence="7">
    <location>
        <begin position="21"/>
        <end position="277"/>
    </location>
</feature>
<dbReference type="PANTHER" id="PTHR43811:SF19">
    <property type="entry name" value="39 KDA FK506-BINDING NUCLEAR PROTEIN"/>
    <property type="match status" value="1"/>
</dbReference>
<dbReference type="RefSeq" id="WP_311594152.1">
    <property type="nucleotide sequence ID" value="NZ_JAVRHV010000007.1"/>
</dbReference>
<evidence type="ECO:0000256" key="1">
    <source>
        <dbReference type="ARBA" id="ARBA00000971"/>
    </source>
</evidence>